<feature type="domain" description="Glycoside hydrolase family 2 immunoglobulin-like beta-sandwich" evidence="14">
    <location>
        <begin position="210"/>
        <end position="310"/>
    </location>
</feature>
<evidence type="ECO:0000259" key="15">
    <source>
        <dbReference type="Pfam" id="PF17753"/>
    </source>
</evidence>
<dbReference type="InterPro" id="IPR006102">
    <property type="entry name" value="Ig-like_GH2"/>
</dbReference>
<evidence type="ECO:0000256" key="7">
    <source>
        <dbReference type="ARBA" id="ARBA00023180"/>
    </source>
</evidence>
<dbReference type="InterPro" id="IPR041447">
    <property type="entry name" value="Mannosidase_ig"/>
</dbReference>
<evidence type="ECO:0000259" key="17">
    <source>
        <dbReference type="Pfam" id="PF22666"/>
    </source>
</evidence>
<dbReference type="RefSeq" id="XP_049264101.1">
    <property type="nucleotide sequence ID" value="XM_049406388.1"/>
</dbReference>
<keyword evidence="5" id="KW-0964">Secreted</keyword>
<dbReference type="GO" id="GO:0006516">
    <property type="term" value="P:glycoprotein catabolic process"/>
    <property type="evidence" value="ECO:0007669"/>
    <property type="project" value="TreeGrafter"/>
</dbReference>
<dbReference type="Proteomes" id="UP000694255">
    <property type="component" value="Unassembled WGS sequence"/>
</dbReference>
<dbReference type="EMBL" id="JAGSYN010000115">
    <property type="protein sequence ID" value="KAG7663869.1"/>
    <property type="molecule type" value="Genomic_DNA"/>
</dbReference>
<reference evidence="18 19" key="1">
    <citation type="journal article" date="2021" name="DNA Res.">
        <title>Genome analysis of Candida subhashii reveals its hybrid nature and dual mitochondrial genome conformations.</title>
        <authorList>
            <person name="Mixao V."/>
            <person name="Hegedusova E."/>
            <person name="Saus E."/>
            <person name="Pryszcz L.P."/>
            <person name="Cillingova A."/>
            <person name="Nosek J."/>
            <person name="Gabaldon T."/>
        </authorList>
    </citation>
    <scope>NUCLEOTIDE SEQUENCE [LARGE SCALE GENOMIC DNA]</scope>
    <source>
        <strain evidence="18 19">CBS 10753</strain>
    </source>
</reference>
<feature type="domain" description="Mannosidase Ig/CBM-like" evidence="16">
    <location>
        <begin position="701"/>
        <end position="787"/>
    </location>
</feature>
<dbReference type="PANTHER" id="PTHR43730:SF1">
    <property type="entry name" value="BETA-MANNOSIDASE"/>
    <property type="match status" value="1"/>
</dbReference>
<evidence type="ECO:0000256" key="3">
    <source>
        <dbReference type="ARBA" id="ARBA00011738"/>
    </source>
</evidence>
<proteinExistence type="inferred from homology"/>
<evidence type="ECO:0000313" key="18">
    <source>
        <dbReference type="EMBL" id="KAG7663869.1"/>
    </source>
</evidence>
<organism evidence="18 19">
    <name type="scientific">[Candida] subhashii</name>
    <dbReference type="NCBI Taxonomy" id="561895"/>
    <lineage>
        <taxon>Eukaryota</taxon>
        <taxon>Fungi</taxon>
        <taxon>Dikarya</taxon>
        <taxon>Ascomycota</taxon>
        <taxon>Saccharomycotina</taxon>
        <taxon>Pichiomycetes</taxon>
        <taxon>Debaryomycetaceae</taxon>
        <taxon>Spathaspora</taxon>
    </lineage>
</organism>
<name>A0A8J5QCT6_9ASCO</name>
<comment type="catalytic activity">
    <reaction evidence="1">
        <text>Hydrolysis of terminal, non-reducing beta-D-mannose residues in beta-D-mannosides.</text>
        <dbReference type="EC" id="3.2.1.25"/>
    </reaction>
</comment>
<feature type="domain" description="Beta-mannosidase Ig-fold" evidence="15">
    <location>
        <begin position="800"/>
        <end position="844"/>
    </location>
</feature>
<evidence type="ECO:0000256" key="8">
    <source>
        <dbReference type="ARBA" id="ARBA00023277"/>
    </source>
</evidence>
<dbReference type="Pfam" id="PF17753">
    <property type="entry name" value="Ig_mannosidase"/>
    <property type="match status" value="1"/>
</dbReference>
<dbReference type="UniPathway" id="UPA00280"/>
<evidence type="ECO:0000256" key="2">
    <source>
        <dbReference type="ARBA" id="ARBA00004613"/>
    </source>
</evidence>
<accession>A0A8J5QCT6</accession>
<keyword evidence="19" id="KW-1185">Reference proteome</keyword>
<dbReference type="GeneID" id="73469419"/>
<gene>
    <name evidence="18" type="ORF">J8A68_002618</name>
</gene>
<protein>
    <recommendedName>
        <fullName evidence="12">Beta-mannosidase B</fullName>
        <ecNumber evidence="4">3.2.1.25</ecNumber>
    </recommendedName>
    <alternativeName>
        <fullName evidence="13">Mannanase B</fullName>
    </alternativeName>
</protein>
<evidence type="ECO:0000256" key="11">
    <source>
        <dbReference type="ARBA" id="ARBA00038429"/>
    </source>
</evidence>
<comment type="similarity">
    <text evidence="11">Belongs to the glycosyl hydrolase 2 family. Beta-mannosidase B subfamily.</text>
</comment>
<dbReference type="EC" id="3.2.1.25" evidence="4"/>
<keyword evidence="10" id="KW-0624">Polysaccharide degradation</keyword>
<keyword evidence="6" id="KW-0378">Hydrolase</keyword>
<evidence type="ECO:0000256" key="10">
    <source>
        <dbReference type="ARBA" id="ARBA00023326"/>
    </source>
</evidence>
<dbReference type="PANTHER" id="PTHR43730">
    <property type="entry name" value="BETA-MANNOSIDASE"/>
    <property type="match status" value="1"/>
</dbReference>
<dbReference type="FunFam" id="3.20.20.80:FF:000050">
    <property type="entry name" value="Beta-mannosidase B"/>
    <property type="match status" value="1"/>
</dbReference>
<evidence type="ECO:0000259" key="14">
    <source>
        <dbReference type="Pfam" id="PF00703"/>
    </source>
</evidence>
<keyword evidence="9" id="KW-0326">Glycosidase</keyword>
<dbReference type="GO" id="GO:0005576">
    <property type="term" value="C:extracellular region"/>
    <property type="evidence" value="ECO:0007669"/>
    <property type="project" value="UniProtKB-SubCell"/>
</dbReference>
<dbReference type="InterPro" id="IPR054593">
    <property type="entry name" value="Beta-mannosidase-like_N2"/>
</dbReference>
<evidence type="ECO:0000256" key="13">
    <source>
        <dbReference type="ARBA" id="ARBA00041614"/>
    </source>
</evidence>
<feature type="domain" description="Beta-mannosidase-like galactose-binding" evidence="17">
    <location>
        <begin position="42"/>
        <end position="201"/>
    </location>
</feature>
<evidence type="ECO:0000256" key="9">
    <source>
        <dbReference type="ARBA" id="ARBA00023295"/>
    </source>
</evidence>
<evidence type="ECO:0000313" key="19">
    <source>
        <dbReference type="Proteomes" id="UP000694255"/>
    </source>
</evidence>
<comment type="subunit">
    <text evidence="3">Homodimer.</text>
</comment>
<evidence type="ECO:0000256" key="6">
    <source>
        <dbReference type="ARBA" id="ARBA00022801"/>
    </source>
</evidence>
<dbReference type="InterPro" id="IPR041625">
    <property type="entry name" value="Beta-mannosidase_Ig"/>
</dbReference>
<comment type="subcellular location">
    <subcellularLocation>
        <location evidence="2">Secreted</location>
    </subcellularLocation>
</comment>
<evidence type="ECO:0000256" key="5">
    <source>
        <dbReference type="ARBA" id="ARBA00022525"/>
    </source>
</evidence>
<dbReference type="AlphaFoldDB" id="A0A8J5QCT6"/>
<dbReference type="Pfam" id="PF22666">
    <property type="entry name" value="Glyco_hydro_2_N2"/>
    <property type="match status" value="1"/>
</dbReference>
<keyword evidence="8" id="KW-0119">Carbohydrate metabolism</keyword>
<comment type="caution">
    <text evidence="18">The sequence shown here is derived from an EMBL/GenBank/DDBJ whole genome shotgun (WGS) entry which is preliminary data.</text>
</comment>
<evidence type="ECO:0000256" key="12">
    <source>
        <dbReference type="ARBA" id="ARBA00041069"/>
    </source>
</evidence>
<evidence type="ECO:0000256" key="1">
    <source>
        <dbReference type="ARBA" id="ARBA00000829"/>
    </source>
</evidence>
<evidence type="ECO:0000259" key="16">
    <source>
        <dbReference type="Pfam" id="PF17786"/>
    </source>
</evidence>
<dbReference type="InterPro" id="IPR050887">
    <property type="entry name" value="Beta-mannosidase_GH2"/>
</dbReference>
<dbReference type="OrthoDB" id="2866996at2759"/>
<keyword evidence="7" id="KW-0325">Glycoprotein</keyword>
<evidence type="ECO:0000256" key="4">
    <source>
        <dbReference type="ARBA" id="ARBA00012754"/>
    </source>
</evidence>
<dbReference type="GO" id="GO:0000272">
    <property type="term" value="P:polysaccharide catabolic process"/>
    <property type="evidence" value="ECO:0007669"/>
    <property type="project" value="UniProtKB-KW"/>
</dbReference>
<sequence length="858" mass="98913">MLKQINRLFAGIKLHSMYTEQILTNWKYRKYDSQDNEEGEEWKDSRKDVSCTEIHADLLANNEIKDPFLDMNEKEVQWIGETDWEYKNEFIAPKKELKENELVFEGLDTFATVYLNDKEILKTDNMFREYQVNVSDQLLFGQLNTLRIVFKSALLTAKEIEKKRGTLACFNGDPCRLYARKAQYHFGWDWGPVLITCGPYKPVKLVSYNTRVEDVYVKIDTTDLTKPKVSVEATIKTSSSSTVNVEVVDPQGNVIQTFSNPIKKSGLVSYEFEIENPELWYPIGHGKQPLYDVNVSIPSGPTITKHVGIRKVELIQEEFAEQSGTSFYFKVNDIPIYATGSNWIPAHSLQTMLTDQDYKDWLRLTINGHQNMIRVWAGGYYEQDIFYEECDRLGIMVWQDFMFACGQYPGDPEFIANVSEEVKHQLKRLRNHCSITIYAGNNEDYQVAEQCGLEWDPNDTSGDYSNTTFPARTIYETTLPKLVSQYQPDVPYHPGSPWGGNGTADPTIGDLHQWNVWHGSQEKYQNWYKLGGRFVSEFGMEALPNRKTYEQCISDPTELYPQSETVDHHNKADGFERRLALYVIENIKVQGLDFDSWIYATQLMQAECLGYAYRCWRREWRGEGKRYNGGTIVWQINDCWPVASWSIIDFYKRPKLAYYSVKRESQPIGVGMYRTERRDGVVVEDEAFGVAFDYRPTTLSIDLWGVNSKTEDQPAILKVDIYHVTSGEKLKSLPDTDVVLKANSTTEFIKDLEIANDKPVVVYGRFVSKEDGKVLAWAGDWPQPLKYLKFPDRKVDVEVHDGHITLTSDKPVKGVEIIVDGKDTFLQDNGFDLFPGDTYTVVAEDVKESDKVTIRYYH</sequence>
<dbReference type="Pfam" id="PF17786">
    <property type="entry name" value="Mannosidase_ig"/>
    <property type="match status" value="1"/>
</dbReference>
<dbReference type="GO" id="GO:0004567">
    <property type="term" value="F:beta-mannosidase activity"/>
    <property type="evidence" value="ECO:0007669"/>
    <property type="project" value="UniProtKB-EC"/>
</dbReference>
<dbReference type="Pfam" id="PF00703">
    <property type="entry name" value="Glyco_hydro_2"/>
    <property type="match status" value="1"/>
</dbReference>